<keyword evidence="6" id="KW-1185">Reference proteome</keyword>
<keyword evidence="1" id="KW-0597">Phosphoprotein</keyword>
<feature type="region of interest" description="Disordered" evidence="2">
    <location>
        <begin position="97"/>
        <end position="133"/>
    </location>
</feature>
<evidence type="ECO:0000256" key="1">
    <source>
        <dbReference type="ARBA" id="ARBA00022553"/>
    </source>
</evidence>
<evidence type="ECO:0000259" key="4">
    <source>
        <dbReference type="Pfam" id="PF14075"/>
    </source>
</evidence>
<feature type="compositionally biased region" description="Polar residues" evidence="2">
    <location>
        <begin position="97"/>
        <end position="118"/>
    </location>
</feature>
<evidence type="ECO:0008006" key="7">
    <source>
        <dbReference type="Google" id="ProtNLM"/>
    </source>
</evidence>
<evidence type="ECO:0000313" key="6">
    <source>
        <dbReference type="Proteomes" id="UP001212997"/>
    </source>
</evidence>
<feature type="domain" description="Ubinuclein middle" evidence="4">
    <location>
        <begin position="182"/>
        <end position="438"/>
    </location>
</feature>
<dbReference type="Pfam" id="PF08729">
    <property type="entry name" value="HUN"/>
    <property type="match status" value="1"/>
</dbReference>
<reference evidence="5" key="1">
    <citation type="submission" date="2022-07" db="EMBL/GenBank/DDBJ databases">
        <title>Genome Sequence of Physisporinus lineatus.</title>
        <authorList>
            <person name="Buettner E."/>
        </authorList>
    </citation>
    <scope>NUCLEOTIDE SEQUENCE</scope>
    <source>
        <strain evidence="5">VT162</strain>
    </source>
</reference>
<gene>
    <name evidence="5" type="ORF">NLI96_g12398</name>
</gene>
<evidence type="ECO:0000256" key="2">
    <source>
        <dbReference type="SAM" id="MobiDB-lite"/>
    </source>
</evidence>
<accession>A0AAD5URC7</accession>
<dbReference type="Proteomes" id="UP001212997">
    <property type="component" value="Unassembled WGS sequence"/>
</dbReference>
<dbReference type="InterPro" id="IPR014840">
    <property type="entry name" value="HRD"/>
</dbReference>
<dbReference type="InterPro" id="IPR026947">
    <property type="entry name" value="UBN_middle_dom"/>
</dbReference>
<feature type="domain" description="Hpc2-related" evidence="3">
    <location>
        <begin position="16"/>
        <end position="64"/>
    </location>
</feature>
<dbReference type="Pfam" id="PF14075">
    <property type="entry name" value="UBN_AB"/>
    <property type="match status" value="1"/>
</dbReference>
<sequence length="455" mass="50973">MIVTAKATTKPITSPKKRNANVNHASEYYDVTDPFIDDSELAVDERTFFAQTKQQGFYVSSGQVALLDVPVQRKPKSKKVNILAPSVSVSQALSNATLPPSLAPLNTRNPLTSTQSTPPKKVPKSEDGTRESPIALYSDADEDKAMSNGVKRKLESHVLISHGSEGANGSTKKKRKTIEIQPFHPELEEALDALREEIAKESWENKSKFPPRLKPILAQVALKAIILGDYDDNFFNLMPRLFPYNRFTMHKLIKRTVWKDHTNLLLERQEALLQELGQITQDGFSKAQEEWEKVMLAWERRQERTKGEGEAGPLHSLEGTPVPSDVQPTPTFANNNLPAREDGNDTGMEHEDGQAAGASKSGKDVHPPTKKYRLTDKMKEVIWQLVCISNECCRIENEKNQLEGSNQVVSDQGVRKVLYQKIVAAFPEGWISSGQISREVSVMKKKYEKEVAENE</sequence>
<feature type="compositionally biased region" description="Basic and acidic residues" evidence="2">
    <location>
        <begin position="361"/>
        <end position="371"/>
    </location>
</feature>
<comment type="caution">
    <text evidence="5">The sequence shown here is derived from an EMBL/GenBank/DDBJ whole genome shotgun (WGS) entry which is preliminary data.</text>
</comment>
<name>A0AAD5URC7_9APHY</name>
<feature type="compositionally biased region" description="Basic and acidic residues" evidence="2">
    <location>
        <begin position="339"/>
        <end position="353"/>
    </location>
</feature>
<dbReference type="EMBL" id="JANAWD010001034">
    <property type="protein sequence ID" value="KAJ3474551.1"/>
    <property type="molecule type" value="Genomic_DNA"/>
</dbReference>
<feature type="region of interest" description="Disordered" evidence="2">
    <location>
        <begin position="302"/>
        <end position="371"/>
    </location>
</feature>
<evidence type="ECO:0000259" key="3">
    <source>
        <dbReference type="Pfam" id="PF08729"/>
    </source>
</evidence>
<organism evidence="5 6">
    <name type="scientific">Meripilus lineatus</name>
    <dbReference type="NCBI Taxonomy" id="2056292"/>
    <lineage>
        <taxon>Eukaryota</taxon>
        <taxon>Fungi</taxon>
        <taxon>Dikarya</taxon>
        <taxon>Basidiomycota</taxon>
        <taxon>Agaricomycotina</taxon>
        <taxon>Agaricomycetes</taxon>
        <taxon>Polyporales</taxon>
        <taxon>Meripilaceae</taxon>
        <taxon>Meripilus</taxon>
    </lineage>
</organism>
<feature type="compositionally biased region" description="Polar residues" evidence="2">
    <location>
        <begin position="326"/>
        <end position="337"/>
    </location>
</feature>
<proteinExistence type="predicted"/>
<dbReference type="AlphaFoldDB" id="A0AAD5URC7"/>
<evidence type="ECO:0000313" key="5">
    <source>
        <dbReference type="EMBL" id="KAJ3474551.1"/>
    </source>
</evidence>
<protein>
    <recommendedName>
        <fullName evidence="7">Ubinuclein middle domain-containing protein</fullName>
    </recommendedName>
</protein>